<organism evidence="1 2">
    <name type="scientific">Leishmania orientalis</name>
    <dbReference type="NCBI Taxonomy" id="2249476"/>
    <lineage>
        <taxon>Eukaryota</taxon>
        <taxon>Discoba</taxon>
        <taxon>Euglenozoa</taxon>
        <taxon>Kinetoplastea</taxon>
        <taxon>Metakinetoplastina</taxon>
        <taxon>Trypanosomatida</taxon>
        <taxon>Trypanosomatidae</taxon>
        <taxon>Leishmaniinae</taxon>
        <taxon>Leishmania</taxon>
    </lineage>
</organism>
<dbReference type="Proteomes" id="UP000674143">
    <property type="component" value="Chromosome 25"/>
</dbReference>
<dbReference type="RefSeq" id="XP_067062740.1">
    <property type="nucleotide sequence ID" value="XM_067206531.1"/>
</dbReference>
<evidence type="ECO:0008006" key="3">
    <source>
        <dbReference type="Google" id="ProtNLM"/>
    </source>
</evidence>
<protein>
    <recommendedName>
        <fullName evidence="3">Proteasome assembly chaperone 3</fullName>
    </recommendedName>
</protein>
<evidence type="ECO:0000313" key="1">
    <source>
        <dbReference type="EMBL" id="KAG5477329.1"/>
    </source>
</evidence>
<dbReference type="InterPro" id="IPR018788">
    <property type="entry name" value="Proteasome_assmbl_chp_3"/>
</dbReference>
<dbReference type="GeneID" id="92360465"/>
<gene>
    <name evidence="1" type="ORF">LSCM4_04547</name>
</gene>
<dbReference type="AlphaFoldDB" id="A0A836GNY3"/>
<comment type="caution">
    <text evidence="1">The sequence shown here is derived from an EMBL/GenBank/DDBJ whole genome shotgun (WGS) entry which is preliminary data.</text>
</comment>
<proteinExistence type="predicted"/>
<reference evidence="1 2" key="1">
    <citation type="submission" date="2021-02" db="EMBL/GenBank/DDBJ databases">
        <title>Leishmania (Mundinia) orientalis Genome sequencing and assembly.</title>
        <authorList>
            <person name="Almutairi H."/>
            <person name="Gatherer D."/>
        </authorList>
    </citation>
    <scope>NUCLEOTIDE SEQUENCE [LARGE SCALE GENOMIC DNA]</scope>
    <source>
        <strain evidence="1">LSCM4</strain>
    </source>
</reference>
<evidence type="ECO:0000313" key="2">
    <source>
        <dbReference type="Proteomes" id="UP000674143"/>
    </source>
</evidence>
<dbReference type="EMBL" id="JAFHLR010000025">
    <property type="protein sequence ID" value="KAG5477329.1"/>
    <property type="molecule type" value="Genomic_DNA"/>
</dbReference>
<accession>A0A836GNY3</accession>
<dbReference type="InterPro" id="IPR053720">
    <property type="entry name" value="Psm_Assembly_Chaperone"/>
</dbReference>
<name>A0A836GNY3_9TRYP</name>
<dbReference type="Gene3D" id="3.30.230.90">
    <property type="match status" value="1"/>
</dbReference>
<dbReference type="PANTHER" id="PTHR31051">
    <property type="entry name" value="PROTEASOME ASSEMBLY CHAPERONE 3"/>
    <property type="match status" value="1"/>
</dbReference>
<sequence length="193" mass="20783">MSTGFSDPQQVAMSCVATSDHPAVELQPAMRQRTIIFCFPDSGSVSSTSAVEAAEVADDDADGSIRVVLHVSVRCFVDYMLLFVTEAQTCAPGVIIRYDAPAVGPGAFMYDGETPSLDFAVLLGLRDHPLTNLLASTIAHRIRLYGESRSLLMGLSVVQTAKKLSSGHAKKLFLDYVSSNLLELAREEQSALK</sequence>
<dbReference type="PANTHER" id="PTHR31051:SF1">
    <property type="entry name" value="PROTEASOME ASSEMBLY CHAPERONE 3"/>
    <property type="match status" value="1"/>
</dbReference>
<dbReference type="KEGG" id="loi:92360465"/>
<dbReference type="GO" id="GO:0043248">
    <property type="term" value="P:proteasome assembly"/>
    <property type="evidence" value="ECO:0007669"/>
    <property type="project" value="InterPro"/>
</dbReference>
<keyword evidence="2" id="KW-1185">Reference proteome</keyword>